<gene>
    <name evidence="1" type="primary">fimD_2</name>
    <name evidence="1" type="ORF">NCTC11468_02792</name>
</gene>
<dbReference type="Pfam" id="PF00577">
    <property type="entry name" value="Usher"/>
    <property type="match status" value="1"/>
</dbReference>
<evidence type="ECO:0000313" key="2">
    <source>
        <dbReference type="Proteomes" id="UP000248758"/>
    </source>
</evidence>
<evidence type="ECO:0000313" key="1">
    <source>
        <dbReference type="EMBL" id="SQK75939.1"/>
    </source>
</evidence>
<dbReference type="Proteomes" id="UP000248758">
    <property type="component" value="Chromosome 1"/>
</dbReference>
<dbReference type="EMBL" id="LS483499">
    <property type="protein sequence ID" value="SQK75939.1"/>
    <property type="molecule type" value="Genomic_DNA"/>
</dbReference>
<dbReference type="InterPro" id="IPR000015">
    <property type="entry name" value="Fimb_usher"/>
</dbReference>
<dbReference type="PANTHER" id="PTHR30451">
    <property type="entry name" value="OUTER MEMBRANE USHER PROTEIN"/>
    <property type="match status" value="1"/>
</dbReference>
<proteinExistence type="predicted"/>
<sequence length="209" mass="22531">MAGAMMMIRLTLMVARPDTTGGGYYDLNKVKRARFEASVSQRLGTGSLYLSGIRQTYWNSDEVSNSLQSGFSSSLGAVTYGLSYNYSRQSSQSGADKSVYLSLSVPLDSLLSPPSSARRHSSVYATFNSSHDSNGSSLQRIGLSGSALENKNLNWSVSQGYSRHDGQSGSTSLNYQGGMAAVMWVTATVMTIVRSVMVFPVVHCCTVRD</sequence>
<protein>
    <submittedName>
        <fullName evidence="1">Outer membrane usher protein fimD</fullName>
    </submittedName>
</protein>
<name>A0A2X5NR93_9GAMM</name>
<reference evidence="1 2" key="1">
    <citation type="submission" date="2018-06" db="EMBL/GenBank/DDBJ databases">
        <authorList>
            <consortium name="Pathogen Informatics"/>
            <person name="Doyle S."/>
        </authorList>
    </citation>
    <scope>NUCLEOTIDE SEQUENCE [LARGE SCALE GENOMIC DNA]</scope>
    <source>
        <strain evidence="1 2">NCTC11468</strain>
    </source>
</reference>
<dbReference type="KEGG" id="tpty:NCTC11468_02792"/>
<accession>A0A2X5NR93</accession>
<organism evidence="1 2">
    <name type="scientific">Tatumella ptyseos</name>
    <dbReference type="NCBI Taxonomy" id="82987"/>
    <lineage>
        <taxon>Bacteria</taxon>
        <taxon>Pseudomonadati</taxon>
        <taxon>Pseudomonadota</taxon>
        <taxon>Gammaproteobacteria</taxon>
        <taxon>Enterobacterales</taxon>
        <taxon>Erwiniaceae</taxon>
        <taxon>Tatumella</taxon>
    </lineage>
</organism>
<dbReference type="AlphaFoldDB" id="A0A2X5NR93"/>
<dbReference type="PANTHER" id="PTHR30451:SF21">
    <property type="entry name" value="FIMBRIAL USHER DOMAIN-CONTAINING PROTEIN YDET-RELATED"/>
    <property type="match status" value="1"/>
</dbReference>
<dbReference type="GO" id="GO:0009279">
    <property type="term" value="C:cell outer membrane"/>
    <property type="evidence" value="ECO:0007669"/>
    <property type="project" value="TreeGrafter"/>
</dbReference>
<dbReference type="GO" id="GO:0015473">
    <property type="term" value="F:fimbrial usher porin activity"/>
    <property type="evidence" value="ECO:0007669"/>
    <property type="project" value="InterPro"/>
</dbReference>
<dbReference type="GO" id="GO:0009297">
    <property type="term" value="P:pilus assembly"/>
    <property type="evidence" value="ECO:0007669"/>
    <property type="project" value="InterPro"/>
</dbReference>